<reference evidence="2 3" key="1">
    <citation type="submission" date="2019-04" db="EMBL/GenBank/DDBJ databases">
        <title>Step-wise assembly of the neonatal virome modulated by breast feeding.</title>
        <authorList>
            <person name="Liang G."/>
            <person name="Bushman F."/>
        </authorList>
    </citation>
    <scope>NUCLEOTIDE SEQUENCE [LARGE SCALE GENOMIC DNA]</scope>
    <source>
        <strain evidence="2 3">E3754</strain>
    </source>
</reference>
<feature type="non-terminal residue" evidence="2">
    <location>
        <position position="1"/>
    </location>
</feature>
<dbReference type="Pfam" id="PF13953">
    <property type="entry name" value="PapC_C"/>
    <property type="match status" value="1"/>
</dbReference>
<dbReference type="InterPro" id="IPR043142">
    <property type="entry name" value="PapC-like_C_sf"/>
</dbReference>
<dbReference type="GO" id="GO:0015473">
    <property type="term" value="F:fimbrial usher porin activity"/>
    <property type="evidence" value="ECO:0007669"/>
    <property type="project" value="InterPro"/>
</dbReference>
<dbReference type="GO" id="GO:0009297">
    <property type="term" value="P:pilus assembly"/>
    <property type="evidence" value="ECO:0007669"/>
    <property type="project" value="InterPro"/>
</dbReference>
<feature type="domain" description="PapC-like C-terminal" evidence="1">
    <location>
        <begin position="3"/>
        <end position="57"/>
    </location>
</feature>
<gene>
    <name evidence="2" type="ORF">GTI81_17415</name>
</gene>
<proteinExistence type="predicted"/>
<sequence length="73" mass="7892">YRGLPVPFGAQAKMKEGGSGIVGDDGQVYLTGVPDEGDITVNWNGKQQCVVHYRLPENAANAPVTETEQECRE</sequence>
<name>A0AAP6V8B0_ENTFL</name>
<dbReference type="EMBL" id="WVTJ01000205">
    <property type="protein sequence ID" value="MXS54435.1"/>
    <property type="molecule type" value="Genomic_DNA"/>
</dbReference>
<protein>
    <recommendedName>
        <fullName evidence="1">PapC-like C-terminal domain-containing protein</fullName>
    </recommendedName>
</protein>
<dbReference type="Proteomes" id="UP000429730">
    <property type="component" value="Unassembled WGS sequence"/>
</dbReference>
<organism evidence="2 3">
    <name type="scientific">Enterococcus faecalis</name>
    <name type="common">Streptococcus faecalis</name>
    <dbReference type="NCBI Taxonomy" id="1351"/>
    <lineage>
        <taxon>Bacteria</taxon>
        <taxon>Bacillati</taxon>
        <taxon>Bacillota</taxon>
        <taxon>Bacilli</taxon>
        <taxon>Lactobacillales</taxon>
        <taxon>Enterococcaceae</taxon>
        <taxon>Enterococcus</taxon>
    </lineage>
</organism>
<dbReference type="AlphaFoldDB" id="A0AAP6V8B0"/>
<comment type="caution">
    <text evidence="2">The sequence shown here is derived from an EMBL/GenBank/DDBJ whole genome shotgun (WGS) entry which is preliminary data.</text>
</comment>
<evidence type="ECO:0000313" key="2">
    <source>
        <dbReference type="EMBL" id="MXS54435.1"/>
    </source>
</evidence>
<evidence type="ECO:0000313" key="3">
    <source>
        <dbReference type="Proteomes" id="UP000429730"/>
    </source>
</evidence>
<dbReference type="GO" id="GO:0009279">
    <property type="term" value="C:cell outer membrane"/>
    <property type="evidence" value="ECO:0007669"/>
    <property type="project" value="TreeGrafter"/>
</dbReference>
<dbReference type="RefSeq" id="WP_202405456.1">
    <property type="nucleotide sequence ID" value="NZ_WVTJ01000205.1"/>
</dbReference>
<dbReference type="PANTHER" id="PTHR30451:SF21">
    <property type="entry name" value="FIMBRIAL USHER DOMAIN-CONTAINING PROTEIN YDET-RELATED"/>
    <property type="match status" value="1"/>
</dbReference>
<dbReference type="InterPro" id="IPR025949">
    <property type="entry name" value="PapC-like_C"/>
</dbReference>
<dbReference type="PANTHER" id="PTHR30451">
    <property type="entry name" value="OUTER MEMBRANE USHER PROTEIN"/>
    <property type="match status" value="1"/>
</dbReference>
<evidence type="ECO:0000259" key="1">
    <source>
        <dbReference type="Pfam" id="PF13953"/>
    </source>
</evidence>
<dbReference type="InterPro" id="IPR000015">
    <property type="entry name" value="Fimb_usher"/>
</dbReference>
<accession>A0AAP6V8B0</accession>
<dbReference type="Gene3D" id="2.60.40.2070">
    <property type="match status" value="1"/>
</dbReference>